<dbReference type="EMBL" id="LIXZ01000006">
    <property type="protein sequence ID" value="KPL59625.1"/>
    <property type="molecule type" value="Genomic_DNA"/>
</dbReference>
<evidence type="ECO:0000313" key="2">
    <source>
        <dbReference type="EMBL" id="KPL59625.1"/>
    </source>
</evidence>
<dbReference type="Gene3D" id="3.40.960.10">
    <property type="entry name" value="VSR Endonuclease"/>
    <property type="match status" value="1"/>
</dbReference>
<dbReference type="Pfam" id="PF04480">
    <property type="entry name" value="DUF559"/>
    <property type="match status" value="1"/>
</dbReference>
<sequence>MIPYDAKKSQTCKICGFEISHNKQGRFTSHLKNKHGLSLKDYLVSYYYTRDDLECCNETCKSIVQLRRGKPNKYCSKGCGRRQSRLRKCKVCLKDFEKEDLRVNTCSESCHKQLKKSLAKSWHESLKEEEKLKHFQKIISKTAKTRKANKTPSWNSGKTGIYSEETIEKIRQATIKQFEDQVFRKTNIEFLMEKYLQELNVKYKYSFMLQKRQYDFLLVEYKIIIECDGDYWHANPKFYPEPKDWQKERIKIDLEKNEIAQCNGYHITRFWEDDILNNFDYVKNIIHDLLATTQPETANVNAQKQ</sequence>
<evidence type="ECO:0000313" key="3">
    <source>
        <dbReference type="Proteomes" id="UP000050398"/>
    </source>
</evidence>
<accession>A0A0P6W1J0</accession>
<dbReference type="AlphaFoldDB" id="A0A0P6W1J0"/>
<reference evidence="2 3" key="1">
    <citation type="submission" date="2015-08" db="EMBL/GenBank/DDBJ databases">
        <title>Draft Genome Sequence of Bacillus vietnamensis UCD-SED5.</title>
        <authorList>
            <person name="Lee R.D."/>
            <person name="Jospin G."/>
            <person name="Lang J.M."/>
            <person name="Coil D.A."/>
            <person name="Eisen J.A."/>
        </authorList>
    </citation>
    <scope>NUCLEOTIDE SEQUENCE [LARGE SCALE GENOMIC DNA]</scope>
    <source>
        <strain evidence="2 3">UCD-SED5</strain>
    </source>
</reference>
<organism evidence="2 3">
    <name type="scientific">Rossellomorea vietnamensis</name>
    <dbReference type="NCBI Taxonomy" id="218284"/>
    <lineage>
        <taxon>Bacteria</taxon>
        <taxon>Bacillati</taxon>
        <taxon>Bacillota</taxon>
        <taxon>Bacilli</taxon>
        <taxon>Bacillales</taxon>
        <taxon>Bacillaceae</taxon>
        <taxon>Rossellomorea</taxon>
    </lineage>
</organism>
<dbReference type="InterPro" id="IPR007569">
    <property type="entry name" value="DUF559"/>
</dbReference>
<comment type="caution">
    <text evidence="2">The sequence shown here is derived from an EMBL/GenBank/DDBJ whole genome shotgun (WGS) entry which is preliminary data.</text>
</comment>
<dbReference type="InterPro" id="IPR011335">
    <property type="entry name" value="Restrct_endonuc-II-like"/>
</dbReference>
<proteinExistence type="predicted"/>
<dbReference type="PATRIC" id="fig|218284.4.peg.3480"/>
<gene>
    <name evidence="2" type="ORF">AM506_09135</name>
</gene>
<feature type="domain" description="DUF559" evidence="1">
    <location>
        <begin position="200"/>
        <end position="288"/>
    </location>
</feature>
<dbReference type="Proteomes" id="UP000050398">
    <property type="component" value="Unassembled WGS sequence"/>
</dbReference>
<name>A0A0P6W1J0_9BACI</name>
<evidence type="ECO:0000259" key="1">
    <source>
        <dbReference type="Pfam" id="PF04480"/>
    </source>
</evidence>
<dbReference type="SUPFAM" id="SSF52980">
    <property type="entry name" value="Restriction endonuclease-like"/>
    <property type="match status" value="1"/>
</dbReference>
<protein>
    <recommendedName>
        <fullName evidence="1">DUF559 domain-containing protein</fullName>
    </recommendedName>
</protein>